<name>A0AAD4QDZ0_9AGAM</name>
<gene>
    <name evidence="3" type="ORF">EDB92DRAFT_559407</name>
</gene>
<dbReference type="Proteomes" id="UP001201163">
    <property type="component" value="Unassembled WGS sequence"/>
</dbReference>
<dbReference type="EMBL" id="JAKELL010000022">
    <property type="protein sequence ID" value="KAH8992349.1"/>
    <property type="molecule type" value="Genomic_DNA"/>
</dbReference>
<evidence type="ECO:0000259" key="2">
    <source>
        <dbReference type="Pfam" id="PF20411"/>
    </source>
</evidence>
<proteinExistence type="predicted"/>
<dbReference type="InterPro" id="IPR046520">
    <property type="entry name" value="DUF6697"/>
</dbReference>
<accession>A0AAD4QDZ0</accession>
<organism evidence="3 4">
    <name type="scientific">Lactarius akahatsu</name>
    <dbReference type="NCBI Taxonomy" id="416441"/>
    <lineage>
        <taxon>Eukaryota</taxon>
        <taxon>Fungi</taxon>
        <taxon>Dikarya</taxon>
        <taxon>Basidiomycota</taxon>
        <taxon>Agaricomycotina</taxon>
        <taxon>Agaricomycetes</taxon>
        <taxon>Russulales</taxon>
        <taxon>Russulaceae</taxon>
        <taxon>Lactarius</taxon>
    </lineage>
</organism>
<evidence type="ECO:0000313" key="4">
    <source>
        <dbReference type="Proteomes" id="UP001201163"/>
    </source>
</evidence>
<evidence type="ECO:0000313" key="3">
    <source>
        <dbReference type="EMBL" id="KAH8992349.1"/>
    </source>
</evidence>
<evidence type="ECO:0000256" key="1">
    <source>
        <dbReference type="SAM" id="MobiDB-lite"/>
    </source>
</evidence>
<dbReference type="AlphaFoldDB" id="A0AAD4QDZ0"/>
<reference evidence="3" key="1">
    <citation type="submission" date="2022-01" db="EMBL/GenBank/DDBJ databases">
        <title>Comparative genomics reveals a dynamic genome evolution in the ectomycorrhizal milk-cap (Lactarius) mushrooms.</title>
        <authorList>
            <consortium name="DOE Joint Genome Institute"/>
            <person name="Lebreton A."/>
            <person name="Tang N."/>
            <person name="Kuo A."/>
            <person name="LaButti K."/>
            <person name="Drula E."/>
            <person name="Barry K."/>
            <person name="Clum A."/>
            <person name="Lipzen A."/>
            <person name="Mousain D."/>
            <person name="Ng V."/>
            <person name="Wang R."/>
            <person name="Wang X."/>
            <person name="Dai Y."/>
            <person name="Henrissat B."/>
            <person name="Grigoriev I.V."/>
            <person name="Guerin-Laguette A."/>
            <person name="Yu F."/>
            <person name="Martin F.M."/>
        </authorList>
    </citation>
    <scope>NUCLEOTIDE SEQUENCE</scope>
    <source>
        <strain evidence="3">QP</strain>
    </source>
</reference>
<feature type="compositionally biased region" description="Basic and acidic residues" evidence="1">
    <location>
        <begin position="103"/>
        <end position="112"/>
    </location>
</feature>
<keyword evidence="4" id="KW-1185">Reference proteome</keyword>
<feature type="compositionally biased region" description="Polar residues" evidence="1">
    <location>
        <begin position="70"/>
        <end position="96"/>
    </location>
</feature>
<dbReference type="Pfam" id="PF20411">
    <property type="entry name" value="DUF6697"/>
    <property type="match status" value="1"/>
</dbReference>
<comment type="caution">
    <text evidence="3">The sequence shown here is derived from an EMBL/GenBank/DDBJ whole genome shotgun (WGS) entry which is preliminary data.</text>
</comment>
<feature type="domain" description="DUF6697" evidence="2">
    <location>
        <begin position="189"/>
        <end position="380"/>
    </location>
</feature>
<protein>
    <recommendedName>
        <fullName evidence="2">DUF6697 domain-containing protein</fullName>
    </recommendedName>
</protein>
<feature type="region of interest" description="Disordered" evidence="1">
    <location>
        <begin position="1"/>
        <end position="20"/>
    </location>
</feature>
<feature type="region of interest" description="Disordered" evidence="1">
    <location>
        <begin position="59"/>
        <end position="119"/>
    </location>
</feature>
<sequence>MPTGVVGMEPHHDLEEETPTKLQTKIRLRILEIEKDYATRQADEYRKLLEQFSDGLGHAVAEPADGQRPVANSSSRSAPASVTHSVQLSFQRWQPRQPSPVARQDDGRERQQRTALTPPELELPPEVTVVRHINLENGEAFDGIVAALCADNSRRNRAAIFSAAGLCDYRLTPREAAFARRTPEMAWRAIADVFGGALHSERPIGTKVFGYMGNMICASKVTQPFAPAHAGEPGVLLFHLSSNTSALLETKEFHVLVDSSVRKKTGLKYCGVYTRVHTPNVEVQVDEWNALPSEFQMLCRLRRVSKVSDLHARCNLRKRLGPDSNLSPTKIDEWKRNYCEGSEVMMRRALRLSFDSGHEKFNFAVIKCVGFDPKLAKIIEQQTNRRRAAH</sequence>